<keyword evidence="4" id="KW-1185">Reference proteome</keyword>
<dbReference type="SUPFAM" id="SSF50370">
    <property type="entry name" value="Ricin B-like lectins"/>
    <property type="match status" value="1"/>
</dbReference>
<dbReference type="AlphaFoldDB" id="A0A9P6NTQ9"/>
<dbReference type="PROSITE" id="PS50231">
    <property type="entry name" value="RICIN_B_LECTIN"/>
    <property type="match status" value="1"/>
</dbReference>
<dbReference type="EMBL" id="MU167222">
    <property type="protein sequence ID" value="KAG0150138.1"/>
    <property type="molecule type" value="Genomic_DNA"/>
</dbReference>
<evidence type="ECO:0000259" key="2">
    <source>
        <dbReference type="SMART" id="SM00458"/>
    </source>
</evidence>
<organism evidence="3 4">
    <name type="scientific">Cronartium quercuum f. sp. fusiforme G11</name>
    <dbReference type="NCBI Taxonomy" id="708437"/>
    <lineage>
        <taxon>Eukaryota</taxon>
        <taxon>Fungi</taxon>
        <taxon>Dikarya</taxon>
        <taxon>Basidiomycota</taxon>
        <taxon>Pucciniomycotina</taxon>
        <taxon>Pucciniomycetes</taxon>
        <taxon>Pucciniales</taxon>
        <taxon>Coleosporiaceae</taxon>
        <taxon>Cronartium</taxon>
    </lineage>
</organism>
<gene>
    <name evidence="3" type="ORF">CROQUDRAFT_652856</name>
</gene>
<comment type="caution">
    <text evidence="3">The sequence shown here is derived from an EMBL/GenBank/DDBJ whole genome shotgun (WGS) entry which is preliminary data.</text>
</comment>
<dbReference type="Pfam" id="PF00652">
    <property type="entry name" value="Ricin_B_lectin"/>
    <property type="match status" value="1"/>
</dbReference>
<reference evidence="3" key="1">
    <citation type="submission" date="2013-11" db="EMBL/GenBank/DDBJ databases">
        <title>Genome sequence of the fusiform rust pathogen reveals effectors for host alternation and coevolution with pine.</title>
        <authorList>
            <consortium name="DOE Joint Genome Institute"/>
            <person name="Smith K."/>
            <person name="Pendleton A."/>
            <person name="Kubisiak T."/>
            <person name="Anderson C."/>
            <person name="Salamov A."/>
            <person name="Aerts A."/>
            <person name="Riley R."/>
            <person name="Clum A."/>
            <person name="Lindquist E."/>
            <person name="Ence D."/>
            <person name="Campbell M."/>
            <person name="Kronenberg Z."/>
            <person name="Feau N."/>
            <person name="Dhillon B."/>
            <person name="Hamelin R."/>
            <person name="Burleigh J."/>
            <person name="Smith J."/>
            <person name="Yandell M."/>
            <person name="Nelson C."/>
            <person name="Grigoriev I."/>
            <person name="Davis J."/>
        </authorList>
    </citation>
    <scope>NUCLEOTIDE SEQUENCE</scope>
    <source>
        <strain evidence="3">G11</strain>
    </source>
</reference>
<dbReference type="InterPro" id="IPR035992">
    <property type="entry name" value="Ricin_B-like_lectins"/>
</dbReference>
<evidence type="ECO:0000313" key="4">
    <source>
        <dbReference type="Proteomes" id="UP000886653"/>
    </source>
</evidence>
<dbReference type="OrthoDB" id="2499440at2759"/>
<dbReference type="Proteomes" id="UP000886653">
    <property type="component" value="Unassembled WGS sequence"/>
</dbReference>
<feature type="region of interest" description="Disordered" evidence="1">
    <location>
        <begin position="177"/>
        <end position="200"/>
    </location>
</feature>
<name>A0A9P6NTQ9_9BASI</name>
<dbReference type="InterPro" id="IPR000772">
    <property type="entry name" value="Ricin_B_lectin"/>
</dbReference>
<accession>A0A9P6NTQ9</accession>
<evidence type="ECO:0000313" key="3">
    <source>
        <dbReference type="EMBL" id="KAG0150138.1"/>
    </source>
</evidence>
<feature type="domain" description="Ricin B lectin" evidence="2">
    <location>
        <begin position="7"/>
        <end position="147"/>
    </location>
</feature>
<evidence type="ECO:0000256" key="1">
    <source>
        <dbReference type="SAM" id="MobiDB-lite"/>
    </source>
</evidence>
<proteinExistence type="predicted"/>
<dbReference type="Gene3D" id="2.80.10.50">
    <property type="match status" value="1"/>
</dbReference>
<sequence length="200" mass="22619">MSEFPTGWFYIKSLLSNKVLQPLSGSFEPTRLVVVDQKYGDEAVAQLWKYENGYIINKATGLCLDYEHGNYKRLGDIHICQWHRKVGKEAHNQKWLYRTHNLISSVDDINRVLDIKGGSMLPGAEVLLRKLETNQGSHPASQRWLIEIQTEQGVPQALAVYDSDQITGSFAAPIESSNPWTTFDTTEDEPGIGQNSYYPS</sequence>
<dbReference type="SMART" id="SM00458">
    <property type="entry name" value="RICIN"/>
    <property type="match status" value="1"/>
</dbReference>
<protein>
    <recommendedName>
        <fullName evidence="2">Ricin B lectin domain-containing protein</fullName>
    </recommendedName>
</protein>